<comment type="caution">
    <text evidence="11">Lacks conserved residue(s) required for the propagation of feature annotation.</text>
</comment>
<dbReference type="Pfam" id="PF00704">
    <property type="entry name" value="Glyco_hydro_18"/>
    <property type="match status" value="1"/>
</dbReference>
<dbReference type="AlphaFoldDB" id="A0A9W4HHV4"/>
<feature type="disulfide bond" evidence="11">
    <location>
        <begin position="40"/>
        <end position="54"/>
    </location>
</feature>
<dbReference type="SMART" id="SM00636">
    <property type="entry name" value="Glyco_18"/>
    <property type="match status" value="1"/>
</dbReference>
<keyword evidence="9 12" id="KW-0326">Glycosidase</keyword>
<feature type="domain" description="Chitin-binding type-1" evidence="14">
    <location>
        <begin position="6"/>
        <end position="64"/>
    </location>
</feature>
<keyword evidence="7" id="KW-0843">Virulence</keyword>
<reference evidence="16" key="1">
    <citation type="submission" date="2021-07" db="EMBL/GenBank/DDBJ databases">
        <authorList>
            <person name="Branca A.L. A."/>
        </authorList>
    </citation>
    <scope>NUCLEOTIDE SEQUENCE</scope>
</reference>
<dbReference type="Gene3D" id="3.20.20.80">
    <property type="entry name" value="Glycosidases"/>
    <property type="match status" value="1"/>
</dbReference>
<comment type="caution">
    <text evidence="16">The sequence shown here is derived from an EMBL/GenBank/DDBJ whole genome shotgun (WGS) entry which is preliminary data.</text>
</comment>
<dbReference type="PROSITE" id="PS51910">
    <property type="entry name" value="GH18_2"/>
    <property type="match status" value="1"/>
</dbReference>
<evidence type="ECO:0000256" key="4">
    <source>
        <dbReference type="ARBA" id="ARBA00022669"/>
    </source>
</evidence>
<protein>
    <recommendedName>
        <fullName evidence="3">chitinase</fullName>
        <ecNumber evidence="3">3.2.1.14</ecNumber>
    </recommendedName>
</protein>
<evidence type="ECO:0000313" key="16">
    <source>
        <dbReference type="EMBL" id="CAG8040292.1"/>
    </source>
</evidence>
<feature type="signal peptide" evidence="13">
    <location>
        <begin position="1"/>
        <end position="27"/>
    </location>
</feature>
<organism evidence="16 17">
    <name type="scientific">Penicillium olsonii</name>
    <dbReference type="NCBI Taxonomy" id="99116"/>
    <lineage>
        <taxon>Eukaryota</taxon>
        <taxon>Fungi</taxon>
        <taxon>Dikarya</taxon>
        <taxon>Ascomycota</taxon>
        <taxon>Pezizomycotina</taxon>
        <taxon>Eurotiomycetes</taxon>
        <taxon>Eurotiomycetidae</taxon>
        <taxon>Eurotiales</taxon>
        <taxon>Aspergillaceae</taxon>
        <taxon>Penicillium</taxon>
    </lineage>
</organism>
<feature type="domain" description="GH18" evidence="15">
    <location>
        <begin position="157"/>
        <end position="517"/>
    </location>
</feature>
<feature type="chain" id="PRO_5040917395" description="chitinase" evidence="13">
    <location>
        <begin position="28"/>
        <end position="644"/>
    </location>
</feature>
<proteinExistence type="inferred from homology"/>
<dbReference type="GO" id="GO:0000272">
    <property type="term" value="P:polysaccharide catabolic process"/>
    <property type="evidence" value="ECO:0007669"/>
    <property type="project" value="UniProtKB-KW"/>
</dbReference>
<dbReference type="PROSITE" id="PS50941">
    <property type="entry name" value="CHIT_BIND_I_2"/>
    <property type="match status" value="2"/>
</dbReference>
<gene>
    <name evidence="16" type="ORF">POLS_LOCUS2959</name>
</gene>
<dbReference type="CDD" id="cd00035">
    <property type="entry name" value="ChtBD1"/>
    <property type="match status" value="1"/>
</dbReference>
<evidence type="ECO:0000256" key="1">
    <source>
        <dbReference type="ARBA" id="ARBA00000822"/>
    </source>
</evidence>
<evidence type="ECO:0000256" key="13">
    <source>
        <dbReference type="SAM" id="SignalP"/>
    </source>
</evidence>
<dbReference type="InterPro" id="IPR017853">
    <property type="entry name" value="GH"/>
</dbReference>
<dbReference type="GO" id="GO:0006032">
    <property type="term" value="P:chitin catabolic process"/>
    <property type="evidence" value="ECO:0007669"/>
    <property type="project" value="UniProtKB-KW"/>
</dbReference>
<evidence type="ECO:0000259" key="15">
    <source>
        <dbReference type="PROSITE" id="PS51910"/>
    </source>
</evidence>
<evidence type="ECO:0000256" key="8">
    <source>
        <dbReference type="ARBA" id="ARBA00023277"/>
    </source>
</evidence>
<evidence type="ECO:0000256" key="11">
    <source>
        <dbReference type="PROSITE-ProRule" id="PRU00261"/>
    </source>
</evidence>
<keyword evidence="11" id="KW-1015">Disulfide bond</keyword>
<evidence type="ECO:0000259" key="14">
    <source>
        <dbReference type="PROSITE" id="PS50941"/>
    </source>
</evidence>
<feature type="domain" description="Chitin-binding type-1" evidence="14">
    <location>
        <begin position="103"/>
        <end position="151"/>
    </location>
</feature>
<comment type="catalytic activity">
    <reaction evidence="1">
        <text>Random endo-hydrolysis of N-acetyl-beta-D-glucosaminide (1-&gt;4)-beta-linkages in chitin and chitodextrins.</text>
        <dbReference type="EC" id="3.2.1.14"/>
    </reaction>
</comment>
<accession>A0A9W4HHV4</accession>
<keyword evidence="13" id="KW-0732">Signal</keyword>
<feature type="disulfide bond" evidence="11">
    <location>
        <begin position="120"/>
        <end position="132"/>
    </location>
</feature>
<evidence type="ECO:0000256" key="6">
    <source>
        <dbReference type="ARBA" id="ARBA00023024"/>
    </source>
</evidence>
<evidence type="ECO:0000256" key="9">
    <source>
        <dbReference type="ARBA" id="ARBA00023295"/>
    </source>
</evidence>
<evidence type="ECO:0000256" key="12">
    <source>
        <dbReference type="RuleBase" id="RU000489"/>
    </source>
</evidence>
<evidence type="ECO:0000256" key="10">
    <source>
        <dbReference type="ARBA" id="ARBA00023326"/>
    </source>
</evidence>
<sequence length="644" mass="71412">MGTSVSSRLGRILALFILCLLIIQAAGQDCSKDISCATGCCSKNGYCGTGDDFCGADCVGTCDYKLGCDANNPCERGCCNKFGFCGLGPDFCGDDCVASCEKKAECDPGFGSEWSEKSSCPLNTCCSKFGFCGTTSEFCGKKKVKRPSCDKSSHTLERVVGYYETWSIRRRCQKRFWPERIPYGVYTHINVAYALIDPTSFEIIPSLTADIALFSRVTHLKRSDPGLKVFIAIGGWTYNNPGPSATTFSDLAASESNQMKFFSSLTKFLFKYDFDGVDIDWEYPGADDRGGRPQDFTNFPRFLKNLKDALKRTGGRDGLSITLPASFWYLQHFDIQNMKKSVDFFNIMTYDLHGTWDKGNQWTGDSLDAHTNLTEIQLSLDLLWRNNIPSDQVVLGLAFYGRAYTIADPACTEPGCLFVSGAEAGKCSSEIGVLMDSEIDEVIVSKRPTVTWDKKAAVKMMTWDGDQLVTFDDADTFKQKADFARSQCLGGLMVWAVSHDHTNGTFSQALGEAAGRKFEELPDYIETEDTIKIKHGQCKWTNCGELCPAGWVLLKRQDNDKTHDGDWMLDDGGCPFKGDLRRLCCPPDQEAFQCGWYNFNNGACDGKCPSGMFEFGETDRECSTASWNYQAACCTTGQKSFIRM</sequence>
<dbReference type="SMART" id="SM00270">
    <property type="entry name" value="ChtBD1"/>
    <property type="match status" value="3"/>
</dbReference>
<keyword evidence="4 11" id="KW-0147">Chitin-binding</keyword>
<keyword evidence="17" id="KW-1185">Reference proteome</keyword>
<dbReference type="InterPro" id="IPR029070">
    <property type="entry name" value="Chitinase_insertion_sf"/>
</dbReference>
<evidence type="ECO:0000313" key="17">
    <source>
        <dbReference type="Proteomes" id="UP001153618"/>
    </source>
</evidence>
<evidence type="ECO:0000256" key="2">
    <source>
        <dbReference type="ARBA" id="ARBA00008682"/>
    </source>
</evidence>
<dbReference type="PANTHER" id="PTHR11177:SF402">
    <property type="entry name" value="CHITINASE"/>
    <property type="match status" value="1"/>
</dbReference>
<dbReference type="PANTHER" id="PTHR11177">
    <property type="entry name" value="CHITINASE"/>
    <property type="match status" value="1"/>
</dbReference>
<dbReference type="EMBL" id="CAJVOS010000016">
    <property type="protein sequence ID" value="CAG8040292.1"/>
    <property type="molecule type" value="Genomic_DNA"/>
</dbReference>
<dbReference type="PROSITE" id="PS00026">
    <property type="entry name" value="CHIT_BIND_I_1"/>
    <property type="match status" value="1"/>
</dbReference>
<evidence type="ECO:0000256" key="5">
    <source>
        <dbReference type="ARBA" id="ARBA00022801"/>
    </source>
</evidence>
<evidence type="ECO:0000256" key="7">
    <source>
        <dbReference type="ARBA" id="ARBA00023026"/>
    </source>
</evidence>
<comment type="similarity">
    <text evidence="2">Belongs to the glycosyl hydrolase 18 family. Chitinase class V subfamily.</text>
</comment>
<keyword evidence="5 12" id="KW-0378">Hydrolase</keyword>
<dbReference type="Gene3D" id="3.30.60.10">
    <property type="entry name" value="Endochitinase-like"/>
    <property type="match status" value="1"/>
</dbReference>
<keyword evidence="10" id="KW-0624">Polysaccharide degradation</keyword>
<dbReference type="Gene3D" id="3.10.50.10">
    <property type="match status" value="1"/>
</dbReference>
<dbReference type="GO" id="GO:0008843">
    <property type="term" value="F:endochitinase activity"/>
    <property type="evidence" value="ECO:0007669"/>
    <property type="project" value="UniProtKB-EC"/>
</dbReference>
<name>A0A9W4HHV4_PENOL</name>
<dbReference type="InterPro" id="IPR050314">
    <property type="entry name" value="Glycosyl_Hydrlase_18"/>
</dbReference>
<dbReference type="InterPro" id="IPR001002">
    <property type="entry name" value="Chitin-bd_1"/>
</dbReference>
<dbReference type="PROSITE" id="PS01095">
    <property type="entry name" value="GH18_1"/>
    <property type="match status" value="1"/>
</dbReference>
<dbReference type="InterPro" id="IPR018371">
    <property type="entry name" value="Chitin-binding_1_CS"/>
</dbReference>
<feature type="disulfide bond" evidence="11">
    <location>
        <begin position="58"/>
        <end position="62"/>
    </location>
</feature>
<dbReference type="InterPro" id="IPR001223">
    <property type="entry name" value="Glyco_hydro18_cat"/>
</dbReference>
<dbReference type="OrthoDB" id="73875at2759"/>
<dbReference type="SUPFAM" id="SSF54556">
    <property type="entry name" value="Chitinase insertion domain"/>
    <property type="match status" value="1"/>
</dbReference>
<dbReference type="SUPFAM" id="SSF57016">
    <property type="entry name" value="Plant lectins/antimicrobial peptides"/>
    <property type="match status" value="1"/>
</dbReference>
<keyword evidence="6" id="KW-0146">Chitin degradation</keyword>
<keyword evidence="8" id="KW-0119">Carbohydrate metabolism</keyword>
<dbReference type="GO" id="GO:0008061">
    <property type="term" value="F:chitin binding"/>
    <property type="evidence" value="ECO:0007669"/>
    <property type="project" value="UniProtKB-UniRule"/>
</dbReference>
<dbReference type="Proteomes" id="UP001153618">
    <property type="component" value="Unassembled WGS sequence"/>
</dbReference>
<dbReference type="SUPFAM" id="SSF51445">
    <property type="entry name" value="(Trans)glycosidases"/>
    <property type="match status" value="1"/>
</dbReference>
<feature type="disulfide bond" evidence="11">
    <location>
        <begin position="125"/>
        <end position="139"/>
    </location>
</feature>
<dbReference type="InterPro" id="IPR011583">
    <property type="entry name" value="Chitinase_II/V-like_cat"/>
</dbReference>
<evidence type="ECO:0000256" key="3">
    <source>
        <dbReference type="ARBA" id="ARBA00012729"/>
    </source>
</evidence>
<dbReference type="InterPro" id="IPR036861">
    <property type="entry name" value="Endochitinase-like_sf"/>
</dbReference>
<dbReference type="EC" id="3.2.1.14" evidence="3"/>
<dbReference type="InterPro" id="IPR001579">
    <property type="entry name" value="Glyco_hydro_18_chit_AS"/>
</dbReference>
<dbReference type="Pfam" id="PF00187">
    <property type="entry name" value="Chitin_bind_1"/>
    <property type="match status" value="1"/>
</dbReference>